<gene>
    <name evidence="10" type="ORF">E2986_13454</name>
</gene>
<dbReference type="GO" id="GO:0016020">
    <property type="term" value="C:membrane"/>
    <property type="evidence" value="ECO:0007669"/>
    <property type="project" value="UniProtKB-SubCell"/>
</dbReference>
<evidence type="ECO:0000313" key="11">
    <source>
        <dbReference type="Proteomes" id="UP000655588"/>
    </source>
</evidence>
<keyword evidence="2" id="KW-0716">Sensory transduction</keyword>
<evidence type="ECO:0000256" key="5">
    <source>
        <dbReference type="ARBA" id="ARBA00022989"/>
    </source>
</evidence>
<sequence>MGVSINMVQTARIIRIGTLDVVIEQSSLIGTAILMIIKHGNYILNATELENLLNDMSEDWATNRLKEEFEIMTTYANRGSFLAKFYSGNDLLSANAGVCALLFFQMPWSARLFHMLRQQNTSPPVIYSIPGYYFVKDDREYYYYIQLHLALCIYVVLVVLVSCDTLYMVLVQHGCGLLTVAG</sequence>
<protein>
    <submittedName>
        <fullName evidence="10">Uncharacterized protein</fullName>
    </submittedName>
</protein>
<keyword evidence="5 9" id="KW-1133">Transmembrane helix</keyword>
<keyword evidence="3 9" id="KW-0812">Transmembrane</keyword>
<evidence type="ECO:0000256" key="7">
    <source>
        <dbReference type="ARBA" id="ARBA00023170"/>
    </source>
</evidence>
<dbReference type="Pfam" id="PF02949">
    <property type="entry name" value="7tm_6"/>
    <property type="match status" value="1"/>
</dbReference>
<comment type="subcellular location">
    <subcellularLocation>
        <location evidence="1">Membrane</location>
        <topology evidence="1">Multi-pass membrane protein</topology>
    </subcellularLocation>
</comment>
<dbReference type="GO" id="GO:0007165">
    <property type="term" value="P:signal transduction"/>
    <property type="evidence" value="ECO:0007669"/>
    <property type="project" value="UniProtKB-KW"/>
</dbReference>
<dbReference type="Proteomes" id="UP000655588">
    <property type="component" value="Unassembled WGS sequence"/>
</dbReference>
<dbReference type="GO" id="GO:0004984">
    <property type="term" value="F:olfactory receptor activity"/>
    <property type="evidence" value="ECO:0007669"/>
    <property type="project" value="InterPro"/>
</dbReference>
<name>A0A833R835_9HYME</name>
<keyword evidence="6 9" id="KW-0472">Membrane</keyword>
<evidence type="ECO:0000256" key="4">
    <source>
        <dbReference type="ARBA" id="ARBA00022725"/>
    </source>
</evidence>
<evidence type="ECO:0000256" key="2">
    <source>
        <dbReference type="ARBA" id="ARBA00022606"/>
    </source>
</evidence>
<evidence type="ECO:0000256" key="6">
    <source>
        <dbReference type="ARBA" id="ARBA00023136"/>
    </source>
</evidence>
<reference evidence="10" key="1">
    <citation type="submission" date="2019-11" db="EMBL/GenBank/DDBJ databases">
        <title>The nuclear and mitochondrial genomes of Frieseomelitta varia - a highly eusocial stingless bee (Meliponini) with a permanently sterile worker caste.</title>
        <authorList>
            <person name="Freitas F.C.P."/>
            <person name="Lourenco A.P."/>
            <person name="Nunes F.M.F."/>
            <person name="Paschoal A.R."/>
            <person name="Abreu F.C.P."/>
            <person name="Barbin F.O."/>
            <person name="Bataglia L."/>
            <person name="Cardoso-Junior C.A.M."/>
            <person name="Cervoni M.S."/>
            <person name="Silva S.R."/>
            <person name="Dalarmi F."/>
            <person name="Del Lama M.A."/>
            <person name="Depintor T.S."/>
            <person name="Ferreira K.M."/>
            <person name="Goria P.S."/>
            <person name="Jaskot M.C."/>
            <person name="Lago D.C."/>
            <person name="Luna-Lucena D."/>
            <person name="Moda L.M."/>
            <person name="Nascimento L."/>
            <person name="Pedrino M."/>
            <person name="Rabico F.O."/>
            <person name="Sanches F.C."/>
            <person name="Santos D.E."/>
            <person name="Santos C.G."/>
            <person name="Vieira J."/>
            <person name="Lopes T.F."/>
            <person name="Barchuk A.R."/>
            <person name="Hartfelder K."/>
            <person name="Simoes Z.L.P."/>
            <person name="Bitondi M.M.G."/>
            <person name="Pinheiro D.G."/>
        </authorList>
    </citation>
    <scope>NUCLEOTIDE SEQUENCE</scope>
    <source>
        <strain evidence="10">USP_RPSP 00005682</strain>
        <tissue evidence="10">Whole individual</tissue>
    </source>
</reference>
<dbReference type="GO" id="GO:0005549">
    <property type="term" value="F:odorant binding"/>
    <property type="evidence" value="ECO:0007669"/>
    <property type="project" value="InterPro"/>
</dbReference>
<feature type="transmembrane region" description="Helical" evidence="9">
    <location>
        <begin position="141"/>
        <end position="163"/>
    </location>
</feature>
<evidence type="ECO:0000256" key="1">
    <source>
        <dbReference type="ARBA" id="ARBA00004141"/>
    </source>
</evidence>
<keyword evidence="7" id="KW-0675">Receptor</keyword>
<keyword evidence="4" id="KW-0552">Olfaction</keyword>
<organism evidence="10 11">
    <name type="scientific">Frieseomelitta varia</name>
    <dbReference type="NCBI Taxonomy" id="561572"/>
    <lineage>
        <taxon>Eukaryota</taxon>
        <taxon>Metazoa</taxon>
        <taxon>Ecdysozoa</taxon>
        <taxon>Arthropoda</taxon>
        <taxon>Hexapoda</taxon>
        <taxon>Insecta</taxon>
        <taxon>Pterygota</taxon>
        <taxon>Neoptera</taxon>
        <taxon>Endopterygota</taxon>
        <taxon>Hymenoptera</taxon>
        <taxon>Apocrita</taxon>
        <taxon>Aculeata</taxon>
        <taxon>Apoidea</taxon>
        <taxon>Anthophila</taxon>
        <taxon>Apidae</taxon>
        <taxon>Frieseomelitta</taxon>
    </lineage>
</organism>
<evidence type="ECO:0000256" key="3">
    <source>
        <dbReference type="ARBA" id="ARBA00022692"/>
    </source>
</evidence>
<keyword evidence="11" id="KW-1185">Reference proteome</keyword>
<evidence type="ECO:0000313" key="10">
    <source>
        <dbReference type="EMBL" id="KAF3423559.1"/>
    </source>
</evidence>
<evidence type="ECO:0000256" key="9">
    <source>
        <dbReference type="SAM" id="Phobius"/>
    </source>
</evidence>
<accession>A0A833R835</accession>
<proteinExistence type="predicted"/>
<dbReference type="InterPro" id="IPR004117">
    <property type="entry name" value="7tm6_olfct_rcpt"/>
</dbReference>
<dbReference type="AlphaFoldDB" id="A0A833R835"/>
<comment type="caution">
    <text evidence="10">The sequence shown here is derived from an EMBL/GenBank/DDBJ whole genome shotgun (WGS) entry which is preliminary data.</text>
</comment>
<evidence type="ECO:0000256" key="8">
    <source>
        <dbReference type="ARBA" id="ARBA00023224"/>
    </source>
</evidence>
<dbReference type="EMBL" id="WNWW01000557">
    <property type="protein sequence ID" value="KAF3423559.1"/>
    <property type="molecule type" value="Genomic_DNA"/>
</dbReference>
<keyword evidence="8" id="KW-0807">Transducer</keyword>